<gene>
    <name evidence="2" type="ORF">SAMN05421833_1284</name>
</gene>
<accession>A0A1N7GDL0</accession>
<evidence type="ECO:0000313" key="2">
    <source>
        <dbReference type="EMBL" id="SIS10654.1"/>
    </source>
</evidence>
<dbReference type="STRING" id="58117.SAMN05421833_1284"/>
<name>A0A1N7GDL0_9ACTN</name>
<organism evidence="2 3">
    <name type="scientific">Microbispora rosea</name>
    <dbReference type="NCBI Taxonomy" id="58117"/>
    <lineage>
        <taxon>Bacteria</taxon>
        <taxon>Bacillati</taxon>
        <taxon>Actinomycetota</taxon>
        <taxon>Actinomycetes</taxon>
        <taxon>Streptosporangiales</taxon>
        <taxon>Streptosporangiaceae</taxon>
        <taxon>Microbispora</taxon>
    </lineage>
</organism>
<protein>
    <recommendedName>
        <fullName evidence="4">Membrane-associated oxidoreductase</fullName>
    </recommendedName>
</protein>
<keyword evidence="1" id="KW-0812">Transmembrane</keyword>
<feature type="transmembrane region" description="Helical" evidence="1">
    <location>
        <begin position="599"/>
        <end position="617"/>
    </location>
</feature>
<sequence>MRVEDLSEAERRVWEAFPLGEEVDFTVEKPDEDNPAGGAGWGPERTIRARVIAALLMRDETPQSHRVPAIRIKGARITERVELAYSTVRHSARFLSCYFERDPSLYWTRCPQVSFNGSHLPGLSASNAQVDGHLRLDRCFFTGLVELRGTQLAGALTLSKATTSVTGLAIDCDRLQAGRGIMAVGLNTVGQVRFSNVKVSGTVIMNYARLTAEGKALNLDGMVADGAVLCKRMMIAGMISSRNTHVTGPYTFKGTTIDHPGKMAFHGSRITAEGGLYFGGGFKAVGTMRLSHSRIDRELNLEGARLSYPGGDALQAEELQVEGTVSAHGLTVKGRVELTQARIAGSLNLDSAKLDATNTSGAGDTPPTALDGDGVSIGGGLSCTDGFRAEGAVRLADARIGTFADFTGARLRNPDGQALDAAGANIGRGLQCGGFTADGELTLIGASIGRHLYLNDATLRAPSGRALAAWQLEVRELYLRPRQKPEGIIDLRHARIGVLRDAKETWSPRRQDGLAYEALDPTLPAAERLVWLTDDGDGYVPQPYEQLAATYRRLGQDADARTILLAKQRKRRATLPVYARAWGLLQDVTVGYGYRPARAALWLLTLLVAGVIVFTLNAPPRAQPGQGPAFNAVIYSLDLLFPLIDFGQEKAFQPVAAGQWVAYGLVVAGWIFATTIATGISRALSRQ</sequence>
<evidence type="ECO:0008006" key="4">
    <source>
        <dbReference type="Google" id="ProtNLM"/>
    </source>
</evidence>
<dbReference type="RefSeq" id="WP_076440345.1">
    <property type="nucleotide sequence ID" value="NZ_FTNI01000028.1"/>
</dbReference>
<dbReference type="EMBL" id="FTNI01000028">
    <property type="protein sequence ID" value="SIS10654.1"/>
    <property type="molecule type" value="Genomic_DNA"/>
</dbReference>
<feature type="transmembrane region" description="Helical" evidence="1">
    <location>
        <begin position="629"/>
        <end position="648"/>
    </location>
</feature>
<evidence type="ECO:0000256" key="1">
    <source>
        <dbReference type="SAM" id="Phobius"/>
    </source>
</evidence>
<evidence type="ECO:0000313" key="3">
    <source>
        <dbReference type="Proteomes" id="UP000186096"/>
    </source>
</evidence>
<keyword evidence="1" id="KW-0472">Membrane</keyword>
<keyword evidence="3" id="KW-1185">Reference proteome</keyword>
<proteinExistence type="predicted"/>
<feature type="transmembrane region" description="Helical" evidence="1">
    <location>
        <begin position="660"/>
        <end position="680"/>
    </location>
</feature>
<reference evidence="3" key="1">
    <citation type="submission" date="2017-01" db="EMBL/GenBank/DDBJ databases">
        <authorList>
            <person name="Varghese N."/>
            <person name="Submissions S."/>
        </authorList>
    </citation>
    <scope>NUCLEOTIDE SEQUENCE [LARGE SCALE GENOMIC DNA]</scope>
    <source>
        <strain evidence="3">ATCC 12950</strain>
    </source>
</reference>
<dbReference type="AlphaFoldDB" id="A0A1N7GDL0"/>
<keyword evidence="1" id="KW-1133">Transmembrane helix</keyword>
<dbReference type="Proteomes" id="UP000186096">
    <property type="component" value="Unassembled WGS sequence"/>
</dbReference>
<dbReference type="OrthoDB" id="5194370at2"/>